<dbReference type="Gene3D" id="3.30.60.230">
    <property type="entry name" value="Lsr2, dimerization domain"/>
    <property type="match status" value="1"/>
</dbReference>
<dbReference type="Proteomes" id="UP001499882">
    <property type="component" value="Unassembled WGS sequence"/>
</dbReference>
<keyword evidence="6" id="KW-1185">Reference proteome</keyword>
<reference evidence="6" key="1">
    <citation type="journal article" date="2019" name="Int. J. Syst. Evol. Microbiol.">
        <title>The Global Catalogue of Microorganisms (GCM) 10K type strain sequencing project: providing services to taxonomists for standard genome sequencing and annotation.</title>
        <authorList>
            <consortium name="The Broad Institute Genomics Platform"/>
            <consortium name="The Broad Institute Genome Sequencing Center for Infectious Disease"/>
            <person name="Wu L."/>
            <person name="Ma J."/>
        </authorList>
    </citation>
    <scope>NUCLEOTIDE SEQUENCE [LARGE SCALE GENOMIC DNA]</scope>
    <source>
        <strain evidence="6">JCM 18532</strain>
    </source>
</reference>
<dbReference type="InterPro" id="IPR055370">
    <property type="entry name" value="Lsr2_DNA-bd"/>
</dbReference>
<sequence>MAQKTHIFLEDDLDGSEATETVTFGLDGSSYEIDLNDKNAAKLRDALAPYVGHGRRVGSAPRRGRKAAARAGGPSAREIRDWARSNGYDVPDRGRVSADIRAAYEAAN</sequence>
<dbReference type="EMBL" id="BAABKN010000002">
    <property type="protein sequence ID" value="GAA4722370.1"/>
    <property type="molecule type" value="Genomic_DNA"/>
</dbReference>
<feature type="domain" description="Lsr2 DNA-binding" evidence="4">
    <location>
        <begin position="73"/>
        <end position="107"/>
    </location>
</feature>
<name>A0ABP8Y5K7_9ACTN</name>
<comment type="caution">
    <text evidence="5">The sequence shown here is derived from an EMBL/GenBank/DDBJ whole genome shotgun (WGS) entry which is preliminary data.</text>
</comment>
<evidence type="ECO:0000313" key="6">
    <source>
        <dbReference type="Proteomes" id="UP001499882"/>
    </source>
</evidence>
<dbReference type="RefSeq" id="WP_345524490.1">
    <property type="nucleotide sequence ID" value="NZ_BAABKN010000002.1"/>
</dbReference>
<accession>A0ABP8Y5K7</accession>
<dbReference type="InterPro" id="IPR024412">
    <property type="entry name" value="Lsr2_dim_dom"/>
</dbReference>
<feature type="domain" description="Lsr2 dimerization" evidence="3">
    <location>
        <begin position="1"/>
        <end position="58"/>
    </location>
</feature>
<dbReference type="Pfam" id="PF11774">
    <property type="entry name" value="Lsr2"/>
    <property type="match status" value="1"/>
</dbReference>
<dbReference type="InterPro" id="IPR036625">
    <property type="entry name" value="E3-bd_dom_sf"/>
</dbReference>
<evidence type="ECO:0000313" key="5">
    <source>
        <dbReference type="EMBL" id="GAA4722370.1"/>
    </source>
</evidence>
<evidence type="ECO:0000256" key="2">
    <source>
        <dbReference type="SAM" id="MobiDB-lite"/>
    </source>
</evidence>
<feature type="region of interest" description="Disordered" evidence="2">
    <location>
        <begin position="54"/>
        <end position="76"/>
    </location>
</feature>
<dbReference type="Gene3D" id="4.10.320.10">
    <property type="entry name" value="E3-binding domain"/>
    <property type="match status" value="1"/>
</dbReference>
<dbReference type="InterPro" id="IPR042261">
    <property type="entry name" value="Lsr2-like_dimerization"/>
</dbReference>
<protein>
    <submittedName>
        <fullName evidence="5">Lsr2 family protein</fullName>
    </submittedName>
</protein>
<evidence type="ECO:0000259" key="4">
    <source>
        <dbReference type="Pfam" id="PF23359"/>
    </source>
</evidence>
<keyword evidence="1" id="KW-0238">DNA-binding</keyword>
<evidence type="ECO:0000259" key="3">
    <source>
        <dbReference type="Pfam" id="PF11774"/>
    </source>
</evidence>
<dbReference type="Pfam" id="PF23359">
    <property type="entry name" value="Lsr2_DNA-bd"/>
    <property type="match status" value="1"/>
</dbReference>
<gene>
    <name evidence="5" type="ORF">GCM10023350_00570</name>
</gene>
<evidence type="ECO:0000256" key="1">
    <source>
        <dbReference type="ARBA" id="ARBA00023125"/>
    </source>
</evidence>
<proteinExistence type="predicted"/>
<organism evidence="5 6">
    <name type="scientific">Nocardioides endophyticus</name>
    <dbReference type="NCBI Taxonomy" id="1353775"/>
    <lineage>
        <taxon>Bacteria</taxon>
        <taxon>Bacillati</taxon>
        <taxon>Actinomycetota</taxon>
        <taxon>Actinomycetes</taxon>
        <taxon>Propionibacteriales</taxon>
        <taxon>Nocardioidaceae</taxon>
        <taxon>Nocardioides</taxon>
    </lineage>
</organism>